<keyword evidence="2" id="KW-0812">Transmembrane</keyword>
<feature type="transmembrane region" description="Helical" evidence="2">
    <location>
        <begin position="37"/>
        <end position="62"/>
    </location>
</feature>
<evidence type="ECO:0000256" key="2">
    <source>
        <dbReference type="SAM" id="Phobius"/>
    </source>
</evidence>
<feature type="compositionally biased region" description="Polar residues" evidence="1">
    <location>
        <begin position="328"/>
        <end position="340"/>
    </location>
</feature>
<keyword evidence="2" id="KW-1133">Transmembrane helix</keyword>
<proteinExistence type="predicted"/>
<dbReference type="OrthoDB" id="3346544at2759"/>
<feature type="transmembrane region" description="Helical" evidence="2">
    <location>
        <begin position="148"/>
        <end position="169"/>
    </location>
</feature>
<evidence type="ECO:0000256" key="1">
    <source>
        <dbReference type="SAM" id="MobiDB-lite"/>
    </source>
</evidence>
<name>A0A9P6B2Q2_9AGAM</name>
<dbReference type="Proteomes" id="UP000886523">
    <property type="component" value="Unassembled WGS sequence"/>
</dbReference>
<sequence>MSTYMVSRSRPWAFNVSSLEFTPTYNSTMVASVSTKIIALHAECILYGVHLVLFTICFSVVVCRRKFHIILSLASVSSFLLSSIYVLLDIHQFTLHFHAQQDPNVGVYTPSGLIDAPTYTLRIVFVICTLIPDAVLIWRCFALWDQRFLVCAPPLVLLLTGSIAGFASVFGRNSAVLHCWYVTFMSTTIASNILSTTLISARIWKRKEDIEYAFGPCAGHTKYYRRACWLTLDTGALYTLLLVLWLLFEVLGSGAEVVLVRMIVQMSGSSRSLARGVLLDLSRSLPPALWHLTDECDRVYGSQFFAPTGGNQVTARASGREVPKSPIQHPTLNSNTSRSQLPFRPPKETRERTYDLLLQLLMRSAHWSTLEVGLGAYGA</sequence>
<feature type="transmembrane region" description="Helical" evidence="2">
    <location>
        <begin position="119"/>
        <end position="141"/>
    </location>
</feature>
<feature type="region of interest" description="Disordered" evidence="1">
    <location>
        <begin position="311"/>
        <end position="346"/>
    </location>
</feature>
<keyword evidence="2" id="KW-0472">Membrane</keyword>
<reference evidence="3" key="1">
    <citation type="journal article" date="2020" name="Nat. Commun.">
        <title>Large-scale genome sequencing of mycorrhizal fungi provides insights into the early evolution of symbiotic traits.</title>
        <authorList>
            <person name="Miyauchi S."/>
            <person name="Kiss E."/>
            <person name="Kuo A."/>
            <person name="Drula E."/>
            <person name="Kohler A."/>
            <person name="Sanchez-Garcia M."/>
            <person name="Morin E."/>
            <person name="Andreopoulos B."/>
            <person name="Barry K.W."/>
            <person name="Bonito G."/>
            <person name="Buee M."/>
            <person name="Carver A."/>
            <person name="Chen C."/>
            <person name="Cichocki N."/>
            <person name="Clum A."/>
            <person name="Culley D."/>
            <person name="Crous P.W."/>
            <person name="Fauchery L."/>
            <person name="Girlanda M."/>
            <person name="Hayes R.D."/>
            <person name="Keri Z."/>
            <person name="LaButti K."/>
            <person name="Lipzen A."/>
            <person name="Lombard V."/>
            <person name="Magnuson J."/>
            <person name="Maillard F."/>
            <person name="Murat C."/>
            <person name="Nolan M."/>
            <person name="Ohm R.A."/>
            <person name="Pangilinan J."/>
            <person name="Pereira M.F."/>
            <person name="Perotto S."/>
            <person name="Peter M."/>
            <person name="Pfister S."/>
            <person name="Riley R."/>
            <person name="Sitrit Y."/>
            <person name="Stielow J.B."/>
            <person name="Szollosi G."/>
            <person name="Zifcakova L."/>
            <person name="Stursova M."/>
            <person name="Spatafora J.W."/>
            <person name="Tedersoo L."/>
            <person name="Vaario L.M."/>
            <person name="Yamada A."/>
            <person name="Yan M."/>
            <person name="Wang P."/>
            <person name="Xu J."/>
            <person name="Bruns T."/>
            <person name="Baldrian P."/>
            <person name="Vilgalys R."/>
            <person name="Dunand C."/>
            <person name="Henrissat B."/>
            <person name="Grigoriev I.V."/>
            <person name="Hibbett D."/>
            <person name="Nagy L.G."/>
            <person name="Martin F.M."/>
        </authorList>
    </citation>
    <scope>NUCLEOTIDE SEQUENCE</scope>
    <source>
        <strain evidence="3">UP504</strain>
    </source>
</reference>
<feature type="transmembrane region" description="Helical" evidence="2">
    <location>
        <begin position="227"/>
        <end position="248"/>
    </location>
</feature>
<evidence type="ECO:0000313" key="3">
    <source>
        <dbReference type="EMBL" id="KAF9516553.1"/>
    </source>
</evidence>
<protein>
    <submittedName>
        <fullName evidence="3">Uncharacterized protein</fullName>
    </submittedName>
</protein>
<comment type="caution">
    <text evidence="3">The sequence shown here is derived from an EMBL/GenBank/DDBJ whole genome shotgun (WGS) entry which is preliminary data.</text>
</comment>
<dbReference type="AlphaFoldDB" id="A0A9P6B2Q2"/>
<feature type="transmembrane region" description="Helical" evidence="2">
    <location>
        <begin position="175"/>
        <end position="199"/>
    </location>
</feature>
<gene>
    <name evidence="3" type="ORF">BS47DRAFT_1483898</name>
</gene>
<dbReference type="EMBL" id="MU128938">
    <property type="protein sequence ID" value="KAF9516553.1"/>
    <property type="molecule type" value="Genomic_DNA"/>
</dbReference>
<evidence type="ECO:0000313" key="4">
    <source>
        <dbReference type="Proteomes" id="UP000886523"/>
    </source>
</evidence>
<organism evidence="3 4">
    <name type="scientific">Hydnum rufescens UP504</name>
    <dbReference type="NCBI Taxonomy" id="1448309"/>
    <lineage>
        <taxon>Eukaryota</taxon>
        <taxon>Fungi</taxon>
        <taxon>Dikarya</taxon>
        <taxon>Basidiomycota</taxon>
        <taxon>Agaricomycotina</taxon>
        <taxon>Agaricomycetes</taxon>
        <taxon>Cantharellales</taxon>
        <taxon>Hydnaceae</taxon>
        <taxon>Hydnum</taxon>
    </lineage>
</organism>
<feature type="transmembrane region" description="Helical" evidence="2">
    <location>
        <begin position="69"/>
        <end position="88"/>
    </location>
</feature>
<keyword evidence="4" id="KW-1185">Reference proteome</keyword>
<accession>A0A9P6B2Q2</accession>